<feature type="transmembrane region" description="Helical" evidence="2">
    <location>
        <begin position="20"/>
        <end position="39"/>
    </location>
</feature>
<feature type="transmembrane region" description="Helical" evidence="2">
    <location>
        <begin position="174"/>
        <end position="199"/>
    </location>
</feature>
<dbReference type="PATRIC" id="fig|1125724.3.peg.53"/>
<keyword evidence="2" id="KW-0472">Membrane</keyword>
<dbReference type="AlphaFoldDB" id="I0UWC0"/>
<keyword evidence="2" id="KW-1133">Transmembrane helix</keyword>
<evidence type="ECO:0000256" key="2">
    <source>
        <dbReference type="SAM" id="Phobius"/>
    </source>
</evidence>
<dbReference type="RefSeq" id="WP_006887018.1">
    <property type="nucleotide sequence ID" value="NZ_AJJQ01000003.1"/>
</dbReference>
<gene>
    <name evidence="3" type="ORF">HMPREF1324_1732</name>
</gene>
<keyword evidence="4" id="KW-1185">Reference proteome</keyword>
<feature type="transmembrane region" description="Helical" evidence="2">
    <location>
        <begin position="149"/>
        <end position="168"/>
    </location>
</feature>
<proteinExistence type="predicted"/>
<reference evidence="3" key="1">
    <citation type="submission" date="2012-03" db="EMBL/GenBank/DDBJ databases">
        <authorList>
            <person name="Durkin A.S."/>
            <person name="McCorrison J."/>
            <person name="Torralba M."/>
            <person name="Gillis M."/>
            <person name="Methe B."/>
            <person name="Sutton G."/>
            <person name="Nelson K.E."/>
        </authorList>
    </citation>
    <scope>NUCLEOTIDE SEQUENCE [LARGE SCALE GENOMIC DNA]</scope>
    <source>
        <strain evidence="3">F0474</strain>
    </source>
</reference>
<name>I0UWC0_9MICC</name>
<evidence type="ECO:0000313" key="4">
    <source>
        <dbReference type="Proteomes" id="UP000004863"/>
    </source>
</evidence>
<protein>
    <submittedName>
        <fullName evidence="3">Uncharacterized protein</fullName>
    </submittedName>
</protein>
<accession>I0UWC0</accession>
<feature type="region of interest" description="Disordered" evidence="1">
    <location>
        <begin position="280"/>
        <end position="314"/>
    </location>
</feature>
<dbReference type="EMBL" id="AJJQ01000003">
    <property type="protein sequence ID" value="EID52173.1"/>
    <property type="molecule type" value="Genomic_DNA"/>
</dbReference>
<evidence type="ECO:0000256" key="1">
    <source>
        <dbReference type="SAM" id="MobiDB-lite"/>
    </source>
</evidence>
<evidence type="ECO:0000313" key="3">
    <source>
        <dbReference type="EMBL" id="EID52173.1"/>
    </source>
</evidence>
<dbReference type="Proteomes" id="UP000004863">
    <property type="component" value="Unassembled WGS sequence"/>
</dbReference>
<comment type="caution">
    <text evidence="3">The sequence shown here is derived from an EMBL/GenBank/DDBJ whole genome shotgun (WGS) entry which is preliminary data.</text>
</comment>
<keyword evidence="2" id="KW-0812">Transmembrane</keyword>
<sequence>MPDWLFHWTHDEVFKEVLKALIPAIGYVFVGAITWIGIWRTSKIAKQTLEDAREATPPELLRLEKWSTILKDSEQYPKNVDVSINTIYRTYKDVLKRATLENRIKNMAIWDSEVEDKLLKIKPNSGKSKYPKEEWGIQSIYRRSVIFRWIYIAAQTLVIFFFYRLIIFNSRETFGFWSIVFLGGIFIINIAFIIGAVIMDNTYYNKYKRKLPDTLMKNIVYRNCYYALREVFLVDGLELSESLDEQKERKGFENTKEYKKWQKENPKLTSWNYGLSISWDNNPEKDKTGESAPETPTDLAGSESTPEDPKRQEP</sequence>
<organism evidence="3 4">
    <name type="scientific">Rothia aeria F0474</name>
    <dbReference type="NCBI Taxonomy" id="1125724"/>
    <lineage>
        <taxon>Bacteria</taxon>
        <taxon>Bacillati</taxon>
        <taxon>Actinomycetota</taxon>
        <taxon>Actinomycetes</taxon>
        <taxon>Micrococcales</taxon>
        <taxon>Micrococcaceae</taxon>
        <taxon>Rothia</taxon>
    </lineage>
</organism>